<dbReference type="EnsemblMetazoa" id="ASIC004768-RA">
    <property type="protein sequence ID" value="ASIC004768-PA"/>
    <property type="gene ID" value="ASIC004768"/>
</dbReference>
<accession>A0A084VHU4</accession>
<evidence type="ECO:0000256" key="1">
    <source>
        <dbReference type="SAM" id="MobiDB-lite"/>
    </source>
</evidence>
<dbReference type="VEuPathDB" id="VectorBase:ASIC004768"/>
<evidence type="ECO:0000313" key="4">
    <source>
        <dbReference type="Proteomes" id="UP000030765"/>
    </source>
</evidence>
<organism evidence="2">
    <name type="scientific">Anopheles sinensis</name>
    <name type="common">Mosquito</name>
    <dbReference type="NCBI Taxonomy" id="74873"/>
    <lineage>
        <taxon>Eukaryota</taxon>
        <taxon>Metazoa</taxon>
        <taxon>Ecdysozoa</taxon>
        <taxon>Arthropoda</taxon>
        <taxon>Hexapoda</taxon>
        <taxon>Insecta</taxon>
        <taxon>Pterygota</taxon>
        <taxon>Neoptera</taxon>
        <taxon>Endopterygota</taxon>
        <taxon>Diptera</taxon>
        <taxon>Nematocera</taxon>
        <taxon>Culicoidea</taxon>
        <taxon>Culicidae</taxon>
        <taxon>Anophelinae</taxon>
        <taxon>Anopheles</taxon>
    </lineage>
</organism>
<name>A0A084VHU4_ANOSI</name>
<dbReference type="AlphaFoldDB" id="A0A084VHU4"/>
<sequence length="135" mass="14693">MLHTLAKEPSFMPPPFRPFRRAAKTNGCVFRCFDAVLCCSAAGPAQLERYRREFARVRTIGSQGFAVCTGRIRARKFCSKQENAQRAPGIGGKMNSERSPSIKSEEVSQDVPEAADNGNNPGNDSGETRAIVTGV</sequence>
<evidence type="ECO:0000313" key="2">
    <source>
        <dbReference type="EMBL" id="KFB37538.1"/>
    </source>
</evidence>
<evidence type="ECO:0000313" key="3">
    <source>
        <dbReference type="EnsemblMetazoa" id="ASIC004768-PA"/>
    </source>
</evidence>
<dbReference type="Proteomes" id="UP000030765">
    <property type="component" value="Unassembled WGS sequence"/>
</dbReference>
<reference evidence="3" key="2">
    <citation type="submission" date="2020-05" db="UniProtKB">
        <authorList>
            <consortium name="EnsemblMetazoa"/>
        </authorList>
    </citation>
    <scope>IDENTIFICATION</scope>
</reference>
<dbReference type="EMBL" id="KE524847">
    <property type="protein sequence ID" value="KFB37538.1"/>
    <property type="molecule type" value="Genomic_DNA"/>
</dbReference>
<reference evidence="2 4" key="1">
    <citation type="journal article" date="2014" name="BMC Genomics">
        <title>Genome sequence of Anopheles sinensis provides insight into genetics basis of mosquito competence for malaria parasites.</title>
        <authorList>
            <person name="Zhou D."/>
            <person name="Zhang D."/>
            <person name="Ding G."/>
            <person name="Shi L."/>
            <person name="Hou Q."/>
            <person name="Ye Y."/>
            <person name="Xu Y."/>
            <person name="Zhou H."/>
            <person name="Xiong C."/>
            <person name="Li S."/>
            <person name="Yu J."/>
            <person name="Hong S."/>
            <person name="Yu X."/>
            <person name="Zou P."/>
            <person name="Chen C."/>
            <person name="Chang X."/>
            <person name="Wang W."/>
            <person name="Lv Y."/>
            <person name="Sun Y."/>
            <person name="Ma L."/>
            <person name="Shen B."/>
            <person name="Zhu C."/>
        </authorList>
    </citation>
    <scope>NUCLEOTIDE SEQUENCE [LARGE SCALE GENOMIC DNA]</scope>
</reference>
<proteinExistence type="predicted"/>
<dbReference type="EMBL" id="ATLV01013235">
    <property type="status" value="NOT_ANNOTATED_CDS"/>
    <property type="molecule type" value="Genomic_DNA"/>
</dbReference>
<protein>
    <submittedName>
        <fullName evidence="2 3">Uncharacterized protein</fullName>
    </submittedName>
</protein>
<feature type="region of interest" description="Disordered" evidence="1">
    <location>
        <begin position="80"/>
        <end position="135"/>
    </location>
</feature>
<keyword evidence="4" id="KW-1185">Reference proteome</keyword>
<gene>
    <name evidence="2" type="ORF">ZHAS_00004768</name>
</gene>